<dbReference type="Gene3D" id="1.10.10.60">
    <property type="entry name" value="Homeodomain-like"/>
    <property type="match status" value="1"/>
</dbReference>
<feature type="region of interest" description="Disordered" evidence="3">
    <location>
        <begin position="278"/>
        <end position="300"/>
    </location>
</feature>
<dbReference type="Proteomes" id="UP001515480">
    <property type="component" value="Unassembled WGS sequence"/>
</dbReference>
<accession>A0AB34IQR7</accession>
<evidence type="ECO:0000259" key="4">
    <source>
        <dbReference type="PROSITE" id="PS50071"/>
    </source>
</evidence>
<feature type="compositionally biased region" description="Basic residues" evidence="3">
    <location>
        <begin position="27"/>
        <end position="37"/>
    </location>
</feature>
<comment type="caution">
    <text evidence="5">The sequence shown here is derived from an EMBL/GenBank/DDBJ whole genome shotgun (WGS) entry which is preliminary data.</text>
</comment>
<evidence type="ECO:0000256" key="3">
    <source>
        <dbReference type="SAM" id="MobiDB-lite"/>
    </source>
</evidence>
<comment type="subcellular location">
    <subcellularLocation>
        <location evidence="1 2">Nucleus</location>
    </subcellularLocation>
</comment>
<gene>
    <name evidence="5" type="ORF">AB1Y20_012272</name>
</gene>
<keyword evidence="6" id="KW-1185">Reference proteome</keyword>
<dbReference type="EMBL" id="JBGBPQ010000021">
    <property type="protein sequence ID" value="KAL1503804.1"/>
    <property type="molecule type" value="Genomic_DNA"/>
</dbReference>
<dbReference type="InterPro" id="IPR009057">
    <property type="entry name" value="Homeodomain-like_sf"/>
</dbReference>
<dbReference type="Pfam" id="PF00046">
    <property type="entry name" value="Homeodomain"/>
    <property type="match status" value="1"/>
</dbReference>
<keyword evidence="1 2" id="KW-0238">DNA-binding</keyword>
<dbReference type="GO" id="GO:0003677">
    <property type="term" value="F:DNA binding"/>
    <property type="evidence" value="ECO:0007669"/>
    <property type="project" value="UniProtKB-UniRule"/>
</dbReference>
<dbReference type="PROSITE" id="PS50071">
    <property type="entry name" value="HOMEOBOX_2"/>
    <property type="match status" value="1"/>
</dbReference>
<feature type="compositionally biased region" description="Basic and acidic residues" evidence="3">
    <location>
        <begin position="1"/>
        <end position="18"/>
    </location>
</feature>
<dbReference type="SUPFAM" id="SSF46689">
    <property type="entry name" value="Homeodomain-like"/>
    <property type="match status" value="1"/>
</dbReference>
<feature type="compositionally biased region" description="Basic and acidic residues" evidence="3">
    <location>
        <begin position="285"/>
        <end position="300"/>
    </location>
</feature>
<feature type="domain" description="Homeobox" evidence="4">
    <location>
        <begin position="30"/>
        <end position="84"/>
    </location>
</feature>
<evidence type="ECO:0000313" key="5">
    <source>
        <dbReference type="EMBL" id="KAL1503804.1"/>
    </source>
</evidence>
<dbReference type="SMART" id="SM00389">
    <property type="entry name" value="HOX"/>
    <property type="match status" value="1"/>
</dbReference>
<feature type="DNA-binding region" description="Homeobox" evidence="1">
    <location>
        <begin position="32"/>
        <end position="85"/>
    </location>
</feature>
<name>A0AB34IQR7_PRYPA</name>
<reference evidence="5 6" key="1">
    <citation type="journal article" date="2024" name="Science">
        <title>Giant polyketide synthase enzymes in the biosynthesis of giant marine polyether toxins.</title>
        <authorList>
            <person name="Fallon T.R."/>
            <person name="Shende V.V."/>
            <person name="Wierzbicki I.H."/>
            <person name="Pendleton A.L."/>
            <person name="Watervoot N.F."/>
            <person name="Auber R.P."/>
            <person name="Gonzalez D.J."/>
            <person name="Wisecaver J.H."/>
            <person name="Moore B.S."/>
        </authorList>
    </citation>
    <scope>NUCLEOTIDE SEQUENCE [LARGE SCALE GENOMIC DNA]</scope>
    <source>
        <strain evidence="5 6">12B1</strain>
    </source>
</reference>
<dbReference type="InterPro" id="IPR001356">
    <property type="entry name" value="HD"/>
</dbReference>
<proteinExistence type="predicted"/>
<keyword evidence="1 2" id="KW-0371">Homeobox</keyword>
<keyword evidence="1 2" id="KW-0539">Nucleus</keyword>
<dbReference type="GO" id="GO:0005634">
    <property type="term" value="C:nucleus"/>
    <property type="evidence" value="ECO:0007669"/>
    <property type="project" value="UniProtKB-SubCell"/>
</dbReference>
<organism evidence="5 6">
    <name type="scientific">Prymnesium parvum</name>
    <name type="common">Toxic golden alga</name>
    <dbReference type="NCBI Taxonomy" id="97485"/>
    <lineage>
        <taxon>Eukaryota</taxon>
        <taxon>Haptista</taxon>
        <taxon>Haptophyta</taxon>
        <taxon>Prymnesiophyceae</taxon>
        <taxon>Prymnesiales</taxon>
        <taxon>Prymnesiaceae</taxon>
        <taxon>Prymnesium</taxon>
    </lineage>
</organism>
<protein>
    <recommendedName>
        <fullName evidence="4">Homeobox domain-containing protein</fullName>
    </recommendedName>
</protein>
<sequence length="300" mass="33832">MLPTDRHPLRAARRREQGADPTNSTDRRRKHAKRPRWHPNLAQEALLQNIFTIEPHPCHMVKRRLGLKMDVNAHSVDTWFRNRRKYTGVLDEDFSLSQLHVCDEQCASVVAVLPAIEQIIQVPAEPYASHAAMGLPRAQAMEYSPWAAWASYPDVSPPPPPTYGGTSFAFPSPVLMPPRPSEYAYGAVDEEDAMEELRGRVRALAEQEADEIDDWQGPEAEEALCLLQSRVQELASYATEGVEDQLLSVTKRASFEKLKSRVREEAAATVGRRQPVVQLSSYSRSDSEESRVRYRGANDT</sequence>
<evidence type="ECO:0000256" key="1">
    <source>
        <dbReference type="PROSITE-ProRule" id="PRU00108"/>
    </source>
</evidence>
<evidence type="ECO:0000313" key="6">
    <source>
        <dbReference type="Proteomes" id="UP001515480"/>
    </source>
</evidence>
<feature type="region of interest" description="Disordered" evidence="3">
    <location>
        <begin position="1"/>
        <end position="37"/>
    </location>
</feature>
<dbReference type="CDD" id="cd00086">
    <property type="entry name" value="homeodomain"/>
    <property type="match status" value="1"/>
</dbReference>
<dbReference type="AlphaFoldDB" id="A0AB34IQR7"/>
<evidence type="ECO:0000256" key="2">
    <source>
        <dbReference type="RuleBase" id="RU000682"/>
    </source>
</evidence>